<dbReference type="SMART" id="SM00209">
    <property type="entry name" value="TSP1"/>
    <property type="match status" value="7"/>
</dbReference>
<dbReference type="PROSITE" id="PS50092">
    <property type="entry name" value="TSP1"/>
    <property type="match status" value="6"/>
</dbReference>
<evidence type="ECO:0000256" key="2">
    <source>
        <dbReference type="ARBA" id="ARBA00023157"/>
    </source>
</evidence>
<dbReference type="FunFam" id="2.20.100.10:FF:000001">
    <property type="entry name" value="semaphorin-5A isoform X1"/>
    <property type="match status" value="1"/>
</dbReference>
<sequence>MEKENFNNFVSEGIKLADDPYIELDKNGKVEAEKPIQPLIVSRGLWGQRCRGGYCRLQFQKNQQNPPCPALKSNDPCAPQPQWMEWTEESLCSVSCGNGTKKLRRYCSSGKSGDCKDVPLNVEGMEKEFAIGLECKSGDNKCIGPSTDFRPCGENLCPSWSNWGEWGQCSLMSSSCSGAGIQQRKRDCIVNNNGGGNNELIECEGLAFEQRNCESTTNKNCPIWGNWGEWTSCSKKCGGGEKIRRRECLMSKNNQNSEECKGPKIEHLLCNTQKCPSWSEWTDWSLCSKSCGEKSLKTRKRACLNNEYPNIECEGISREDTECNLNKCPEWGEWNEWSECSSNCARGKQTRSRECLPYGFGCSGGTKAEKEFKFCQNNRLPVCYYFDQWSEWSGCSVTCGKGFCERQRKCLKKENSEINNKNNSFKIKEENKEEEEREEETFPIPERISNTLNNQLKDKNNDNNYEEEEWNDKKLEMEEENSKCGGNLIERKVCDAGPCCEWSIWSEWSNCQINCNNKKRIQNEGGFRQRKRECIFIVKSKF</sequence>
<evidence type="ECO:0000313" key="4">
    <source>
        <dbReference type="Proteomes" id="UP000887563"/>
    </source>
</evidence>
<keyword evidence="4" id="KW-1185">Reference proteome</keyword>
<dbReference type="InterPro" id="IPR052065">
    <property type="entry name" value="Compl_asym_regulator"/>
</dbReference>
<keyword evidence="3" id="KW-0175">Coiled coil</keyword>
<keyword evidence="2" id="KW-1015">Disulfide bond</keyword>
<dbReference type="PANTHER" id="PTHR22906">
    <property type="entry name" value="PROPERDIN"/>
    <property type="match status" value="1"/>
</dbReference>
<dbReference type="InterPro" id="IPR054019">
    <property type="entry name" value="CFP_TSR_C"/>
</dbReference>
<dbReference type="Proteomes" id="UP000887563">
    <property type="component" value="Unplaced"/>
</dbReference>
<evidence type="ECO:0000256" key="3">
    <source>
        <dbReference type="SAM" id="Coils"/>
    </source>
</evidence>
<dbReference type="WBParaSite" id="Minc3s00007g00440">
    <property type="protein sequence ID" value="Minc3s00007g00440"/>
    <property type="gene ID" value="Minc3s00007g00440"/>
</dbReference>
<dbReference type="PANTHER" id="PTHR22906:SF47">
    <property type="entry name" value="APPLE DOMAIN-CONTAINING PROTEIN"/>
    <property type="match status" value="1"/>
</dbReference>
<keyword evidence="1" id="KW-0677">Repeat</keyword>
<dbReference type="InterPro" id="IPR036383">
    <property type="entry name" value="TSP1_rpt_sf"/>
</dbReference>
<name>A0A914KGH8_MELIC</name>
<reference evidence="5" key="1">
    <citation type="submission" date="2022-11" db="UniProtKB">
        <authorList>
            <consortium name="WormBaseParasite"/>
        </authorList>
    </citation>
    <scope>IDENTIFICATION</scope>
</reference>
<feature type="coiled-coil region" evidence="3">
    <location>
        <begin position="411"/>
        <end position="469"/>
    </location>
</feature>
<dbReference type="SUPFAM" id="SSF82895">
    <property type="entry name" value="TSP-1 type 1 repeat"/>
    <property type="match status" value="7"/>
</dbReference>
<dbReference type="Pfam" id="PF22195">
    <property type="entry name" value="TSP1_CFP_C"/>
    <property type="match status" value="1"/>
</dbReference>
<protein>
    <submittedName>
        <fullName evidence="5">Uncharacterized protein</fullName>
    </submittedName>
</protein>
<organism evidence="4 5">
    <name type="scientific">Meloidogyne incognita</name>
    <name type="common">Southern root-knot nematode worm</name>
    <name type="synonym">Oxyuris incognita</name>
    <dbReference type="NCBI Taxonomy" id="6306"/>
    <lineage>
        <taxon>Eukaryota</taxon>
        <taxon>Metazoa</taxon>
        <taxon>Ecdysozoa</taxon>
        <taxon>Nematoda</taxon>
        <taxon>Chromadorea</taxon>
        <taxon>Rhabditida</taxon>
        <taxon>Tylenchina</taxon>
        <taxon>Tylenchomorpha</taxon>
        <taxon>Tylenchoidea</taxon>
        <taxon>Meloidogynidae</taxon>
        <taxon>Meloidogyninae</taxon>
        <taxon>Meloidogyne</taxon>
        <taxon>Meloidogyne incognita group</taxon>
    </lineage>
</organism>
<dbReference type="AlphaFoldDB" id="A0A914KGH8"/>
<accession>A0A914KGH8</accession>
<dbReference type="Pfam" id="PF00090">
    <property type="entry name" value="TSP_1"/>
    <property type="match status" value="5"/>
</dbReference>
<evidence type="ECO:0000256" key="1">
    <source>
        <dbReference type="ARBA" id="ARBA00022737"/>
    </source>
</evidence>
<proteinExistence type="predicted"/>
<dbReference type="InterPro" id="IPR000884">
    <property type="entry name" value="TSP1_rpt"/>
</dbReference>
<dbReference type="Gene3D" id="2.20.100.10">
    <property type="entry name" value="Thrombospondin type-1 (TSP1) repeat"/>
    <property type="match status" value="6"/>
</dbReference>
<evidence type="ECO:0000313" key="5">
    <source>
        <dbReference type="WBParaSite" id="Minc3s00007g00440"/>
    </source>
</evidence>